<protein>
    <recommendedName>
        <fullName evidence="2">VanZ-like domain-containing protein</fullName>
    </recommendedName>
</protein>
<dbReference type="InterPro" id="IPR053150">
    <property type="entry name" value="Teicoplanin_resist-assoc"/>
</dbReference>
<reference evidence="3 4" key="1">
    <citation type="submission" date="2011-12" db="EMBL/GenBank/DDBJ databases">
        <title>Whole genome shotgun sequence of Arthrobacter globiformis NBRC 12137.</title>
        <authorList>
            <person name="Miyazawa S."/>
            <person name="Hosoyama A."/>
            <person name="Tsuchikane K."/>
            <person name="Katsumata H."/>
            <person name="Yamazaki S."/>
            <person name="Fujita N."/>
        </authorList>
    </citation>
    <scope>NUCLEOTIDE SEQUENCE [LARGE SCALE GENOMIC DNA]</scope>
    <source>
        <strain evidence="3 4">NBRC 12137</strain>
    </source>
</reference>
<keyword evidence="1" id="KW-0812">Transmembrane</keyword>
<keyword evidence="1" id="KW-1133">Transmembrane helix</keyword>
<dbReference type="RefSeq" id="WP_003802641.1">
    <property type="nucleotide sequence ID" value="NZ_BAEG01000064.1"/>
</dbReference>
<comment type="caution">
    <text evidence="3">The sequence shown here is derived from an EMBL/GenBank/DDBJ whole genome shotgun (WGS) entry which is preliminary data.</text>
</comment>
<dbReference type="OrthoDB" id="3787741at2"/>
<dbReference type="Pfam" id="PF04892">
    <property type="entry name" value="VanZ"/>
    <property type="match status" value="1"/>
</dbReference>
<proteinExistence type="predicted"/>
<feature type="transmembrane region" description="Helical" evidence="1">
    <location>
        <begin position="65"/>
        <end position="86"/>
    </location>
</feature>
<dbReference type="STRING" id="1077972.ARGLB_064_00880"/>
<keyword evidence="4" id="KW-1185">Reference proteome</keyword>
<evidence type="ECO:0000259" key="2">
    <source>
        <dbReference type="Pfam" id="PF04892"/>
    </source>
</evidence>
<evidence type="ECO:0000256" key="1">
    <source>
        <dbReference type="SAM" id="Phobius"/>
    </source>
</evidence>
<dbReference type="PANTHER" id="PTHR36834">
    <property type="entry name" value="MEMBRANE PROTEIN-RELATED"/>
    <property type="match status" value="1"/>
</dbReference>
<organism evidence="3 4">
    <name type="scientific">Arthrobacter globiformis (strain ATCC 8010 / DSM 20124 / JCM 1332 / NBRC 12137 / NCIMB 8907 / NRRL B-2979 / 168)</name>
    <dbReference type="NCBI Taxonomy" id="1077972"/>
    <lineage>
        <taxon>Bacteria</taxon>
        <taxon>Bacillati</taxon>
        <taxon>Actinomycetota</taxon>
        <taxon>Actinomycetes</taxon>
        <taxon>Micrococcales</taxon>
        <taxon>Micrococcaceae</taxon>
        <taxon>Arthrobacter</taxon>
    </lineage>
</organism>
<dbReference type="eggNOG" id="COG4767">
    <property type="taxonomic scope" value="Bacteria"/>
</dbReference>
<dbReference type="EMBL" id="BAEG01000064">
    <property type="protein sequence ID" value="GAB14325.1"/>
    <property type="molecule type" value="Genomic_DNA"/>
</dbReference>
<accession>H0QNC4</accession>
<evidence type="ECO:0000313" key="3">
    <source>
        <dbReference type="EMBL" id="GAB14325.1"/>
    </source>
</evidence>
<evidence type="ECO:0000313" key="4">
    <source>
        <dbReference type="Proteomes" id="UP000003828"/>
    </source>
</evidence>
<dbReference type="InterPro" id="IPR006976">
    <property type="entry name" value="VanZ-like"/>
</dbReference>
<dbReference type="Proteomes" id="UP000003828">
    <property type="component" value="Unassembled WGS sequence"/>
</dbReference>
<sequence length="159" mass="17334">MGKWKRADDAGLARVLLALYLAALAFVAFWPTPVDRPVAGRLQAALFALHHSGLPDLINYQFVEFASNILLFTPIGILAALAFPAFHRGRIVLSAFLASCCMELGQKLFLHDRFPSAMDIVANTAGAMLGVWVLGVVEEWFRQAQPALPPKPARPPKIG</sequence>
<keyword evidence="1" id="KW-0472">Membrane</keyword>
<name>H0QNC4_ARTG1</name>
<dbReference type="AlphaFoldDB" id="H0QNC4"/>
<feature type="domain" description="VanZ-like" evidence="2">
    <location>
        <begin position="18"/>
        <end position="134"/>
    </location>
</feature>
<dbReference type="PANTHER" id="PTHR36834:SF1">
    <property type="entry name" value="INTEGRAL MEMBRANE PROTEIN"/>
    <property type="match status" value="1"/>
</dbReference>
<feature type="transmembrane region" description="Helical" evidence="1">
    <location>
        <begin position="12"/>
        <end position="30"/>
    </location>
</feature>
<gene>
    <name evidence="3" type="ORF">ARGLB_064_00880</name>
</gene>